<protein>
    <submittedName>
        <fullName evidence="1">Acid protease</fullName>
    </submittedName>
</protein>
<sequence>MSTNSTPIPSPYIATPTQQWDGNDGKWSSFCISVGEPGLGQDFRVLVSTRGSALLDLENNLEFHESMGMYGLDTIRLGFNQEENALVVNNTQVVGFTDQGYSYMGLLGMSNAESSISNTDKPMKSLIQTLKDNSQIPSLSYGYTAGAYYRNKNIPGSLVIGGYDQSRFESPPYNFTFNGGVERPLLVGIQAISTNFSLTTPGAYYLTSNGHQSAIDSTVPHLWLPRGVCDNFAKALNLTYDEDQNYYLIDDMAHEKLLEENPTFTFQLGKDLNTRLDSININLPYAAFDLSVGTPVYGNATRYFPIRRASNETQYTIGRAFLQEAYLIVDYERQNFSLAQASVSETTPPSQIRTIFSTDYVPPVPTSSLSSGAKAGIAKAGIAIGALAGLLILFGALYLCWYRPRRTEQVRRQREASVVSAAPPYTENAIPPNYAEGKPYNPFYATGGPEQPPSEMLASTGHQGPRPELEGAGVGGGSYELPASAGAAREGRLHEMDAGNGDAAGGKGDGEEGTERERRTSAAVAPTER</sequence>
<dbReference type="EMBL" id="BSXG01000147">
    <property type="protein sequence ID" value="GME48814.1"/>
    <property type="molecule type" value="Genomic_DNA"/>
</dbReference>
<keyword evidence="2" id="KW-1185">Reference proteome</keyword>
<keyword evidence="1" id="KW-0378">Hydrolase</keyword>
<dbReference type="Proteomes" id="UP001165186">
    <property type="component" value="Unassembled WGS sequence"/>
</dbReference>
<accession>A0ACB5SMN4</accession>
<keyword evidence="1" id="KW-0645">Protease</keyword>
<reference evidence="1" key="1">
    <citation type="submission" date="2024-09" db="EMBL/GenBank/DDBJ databases">
        <title>Draft Genome Sequences of Neofusicoccum parvum.</title>
        <authorList>
            <person name="Ashida A."/>
            <person name="Camagna M."/>
            <person name="Tanaka A."/>
            <person name="Takemoto D."/>
        </authorList>
    </citation>
    <scope>NUCLEOTIDE SEQUENCE</scope>
    <source>
        <strain evidence="1">PPO83</strain>
    </source>
</reference>
<comment type="caution">
    <text evidence="1">The sequence shown here is derived from an EMBL/GenBank/DDBJ whole genome shotgun (WGS) entry which is preliminary data.</text>
</comment>
<proteinExistence type="predicted"/>
<evidence type="ECO:0000313" key="2">
    <source>
        <dbReference type="Proteomes" id="UP001165186"/>
    </source>
</evidence>
<evidence type="ECO:0000313" key="1">
    <source>
        <dbReference type="EMBL" id="GME48814.1"/>
    </source>
</evidence>
<organism evidence="1 2">
    <name type="scientific">Neofusicoccum parvum</name>
    <dbReference type="NCBI Taxonomy" id="310453"/>
    <lineage>
        <taxon>Eukaryota</taxon>
        <taxon>Fungi</taxon>
        <taxon>Dikarya</taxon>
        <taxon>Ascomycota</taxon>
        <taxon>Pezizomycotina</taxon>
        <taxon>Dothideomycetes</taxon>
        <taxon>Dothideomycetes incertae sedis</taxon>
        <taxon>Botryosphaeriales</taxon>
        <taxon>Botryosphaeriaceae</taxon>
        <taxon>Neofusicoccum</taxon>
    </lineage>
</organism>
<gene>
    <name evidence="1" type="primary">g7213</name>
    <name evidence="1" type="ORF">NpPPO83_00007213</name>
</gene>
<name>A0ACB5SMN4_9PEZI</name>